<dbReference type="OrthoDB" id="9815923at2"/>
<protein>
    <submittedName>
        <fullName evidence="2">Glycosyltransferase involved in cell wall biosynthesis</fullName>
    </submittedName>
</protein>
<dbReference type="SUPFAM" id="SSF53448">
    <property type="entry name" value="Nucleotide-diphospho-sugar transferases"/>
    <property type="match status" value="1"/>
</dbReference>
<gene>
    <name evidence="2" type="ORF">EDC37_10645</name>
</gene>
<dbReference type="SUPFAM" id="SSF48452">
    <property type="entry name" value="TPR-like"/>
    <property type="match status" value="1"/>
</dbReference>
<keyword evidence="3" id="KW-1185">Reference proteome</keyword>
<dbReference type="InterPro" id="IPR019734">
    <property type="entry name" value="TPR_rpt"/>
</dbReference>
<evidence type="ECO:0000313" key="2">
    <source>
        <dbReference type="EMBL" id="TCS79630.1"/>
    </source>
</evidence>
<comment type="caution">
    <text evidence="2">The sequence shown here is derived from an EMBL/GenBank/DDBJ whole genome shotgun (WGS) entry which is preliminary data.</text>
</comment>
<proteinExistence type="predicted"/>
<name>A0A4R3K9H3_9FIRM</name>
<dbReference type="Proteomes" id="UP000295188">
    <property type="component" value="Unassembled WGS sequence"/>
</dbReference>
<sequence length="514" mass="59569">MKITACTIVKNEEKNLPIWLDCMKKIADEIIVVDTGSTDNTKELANAAATVYDFIWQNNFATAKNYALSKATGNWILFLDADEYFPVAALNVLKQHLNKAGKNIEAFLCKIKNLNEQGTIQSSFFNIRIFRHLPFLKYEGIVHERLINTNGKKVIAAVMDENVYIYHTGYTGKMIQSKLERNLTLLKKDIKKNGLRTSHYIYLSECYSNMKKYDQAILCCKKFLQNKSDAVGMRVYIYTRLIELLFSQKKDIPKALFYIDNALKEFPDNNDILFYKANYKYILKEYITAEKLFTKILITKNTYQLNASTIEGKTAYIYECLAHIAELKGNEPAAIKYYKKILLNNYANKNILLKLYKLIQYKSVAEKISILDDIYNNDSLKLKFLLKILYTYTSDKINLYYRQFLQEKYGIKIEHSLIKDFLLIENYTAAARESAVSLAKDYNFTAGSAFFTNNTKEKLVLLNSLLPTVYQNAIKECMAKTALKDLNNNEVRQIYENIQTIRQNAEKVLKQNNK</sequence>
<dbReference type="EMBL" id="SMAA01000006">
    <property type="protein sequence ID" value="TCS79630.1"/>
    <property type="molecule type" value="Genomic_DNA"/>
</dbReference>
<dbReference type="PANTHER" id="PTHR43630">
    <property type="entry name" value="POLY-BETA-1,6-N-ACETYL-D-GLUCOSAMINE SYNTHASE"/>
    <property type="match status" value="1"/>
</dbReference>
<dbReference type="Pfam" id="PF00535">
    <property type="entry name" value="Glycos_transf_2"/>
    <property type="match status" value="1"/>
</dbReference>
<dbReference type="SMART" id="SM00028">
    <property type="entry name" value="TPR"/>
    <property type="match status" value="4"/>
</dbReference>
<accession>A0A4R3K9H3</accession>
<organism evidence="2 3">
    <name type="scientific">Pectinatus cerevisiiphilus</name>
    <dbReference type="NCBI Taxonomy" id="86956"/>
    <lineage>
        <taxon>Bacteria</taxon>
        <taxon>Bacillati</taxon>
        <taxon>Bacillota</taxon>
        <taxon>Negativicutes</taxon>
        <taxon>Selenomonadales</taxon>
        <taxon>Selenomonadaceae</taxon>
        <taxon>Pectinatus</taxon>
    </lineage>
</organism>
<evidence type="ECO:0000313" key="3">
    <source>
        <dbReference type="Proteomes" id="UP000295188"/>
    </source>
</evidence>
<dbReference type="InterPro" id="IPR001173">
    <property type="entry name" value="Glyco_trans_2-like"/>
</dbReference>
<dbReference type="RefSeq" id="WP_132548647.1">
    <property type="nucleotide sequence ID" value="NZ_SMAA01000006.1"/>
</dbReference>
<keyword evidence="2" id="KW-0808">Transferase</keyword>
<dbReference type="GO" id="GO:0016740">
    <property type="term" value="F:transferase activity"/>
    <property type="evidence" value="ECO:0007669"/>
    <property type="project" value="UniProtKB-KW"/>
</dbReference>
<dbReference type="Gene3D" id="1.25.40.10">
    <property type="entry name" value="Tetratricopeptide repeat domain"/>
    <property type="match status" value="1"/>
</dbReference>
<dbReference type="InterPro" id="IPR029044">
    <property type="entry name" value="Nucleotide-diphossugar_trans"/>
</dbReference>
<dbReference type="PANTHER" id="PTHR43630:SF2">
    <property type="entry name" value="GLYCOSYLTRANSFERASE"/>
    <property type="match status" value="1"/>
</dbReference>
<dbReference type="InterPro" id="IPR011990">
    <property type="entry name" value="TPR-like_helical_dom_sf"/>
</dbReference>
<evidence type="ECO:0000259" key="1">
    <source>
        <dbReference type="Pfam" id="PF00535"/>
    </source>
</evidence>
<reference evidence="2 3" key="1">
    <citation type="submission" date="2019-03" db="EMBL/GenBank/DDBJ databases">
        <title>Genomic Encyclopedia of Type Strains, Phase IV (KMG-IV): sequencing the most valuable type-strain genomes for metagenomic binning, comparative biology and taxonomic classification.</title>
        <authorList>
            <person name="Goeker M."/>
        </authorList>
    </citation>
    <scope>NUCLEOTIDE SEQUENCE [LARGE SCALE GENOMIC DNA]</scope>
    <source>
        <strain evidence="2 3">DSM 20467</strain>
    </source>
</reference>
<dbReference type="Gene3D" id="3.90.550.10">
    <property type="entry name" value="Spore Coat Polysaccharide Biosynthesis Protein SpsA, Chain A"/>
    <property type="match status" value="1"/>
</dbReference>
<dbReference type="CDD" id="cd02511">
    <property type="entry name" value="Beta4Glucosyltransferase"/>
    <property type="match status" value="1"/>
</dbReference>
<dbReference type="AlphaFoldDB" id="A0A4R3K9H3"/>
<feature type="domain" description="Glycosyltransferase 2-like" evidence="1">
    <location>
        <begin position="6"/>
        <end position="125"/>
    </location>
</feature>